<evidence type="ECO:0008006" key="4">
    <source>
        <dbReference type="Google" id="ProtNLM"/>
    </source>
</evidence>
<feature type="region of interest" description="Disordered" evidence="1">
    <location>
        <begin position="1"/>
        <end position="94"/>
    </location>
</feature>
<evidence type="ECO:0000313" key="2">
    <source>
        <dbReference type="EMBL" id="USY23529.1"/>
    </source>
</evidence>
<dbReference type="EMBL" id="CP099837">
    <property type="protein sequence ID" value="USY23529.1"/>
    <property type="molecule type" value="Genomic_DNA"/>
</dbReference>
<dbReference type="Pfam" id="PF01391">
    <property type="entry name" value="Collagen"/>
    <property type="match status" value="1"/>
</dbReference>
<feature type="compositionally biased region" description="Polar residues" evidence="1">
    <location>
        <begin position="29"/>
        <end position="39"/>
    </location>
</feature>
<evidence type="ECO:0000256" key="1">
    <source>
        <dbReference type="SAM" id="MobiDB-lite"/>
    </source>
</evidence>
<name>A0ABY5DJ06_9ACTN</name>
<accession>A0ABY5DJ06</accession>
<feature type="compositionally biased region" description="Low complexity" evidence="1">
    <location>
        <begin position="61"/>
        <end position="86"/>
    </location>
</feature>
<dbReference type="InterPro" id="IPR008160">
    <property type="entry name" value="Collagen"/>
</dbReference>
<dbReference type="Proteomes" id="UP001055940">
    <property type="component" value="Chromosome"/>
</dbReference>
<protein>
    <recommendedName>
        <fullName evidence="4">Collagen-like protein</fullName>
    </recommendedName>
</protein>
<sequence length="113" mass="11145">MRFLAGDGDPDGDGGMPGDVFLDTGSGALHQNRNGTWTELMNLLGPPGERGPAGPPGPAGPTGDKGPAGPQGDTGPQGPPGETTPAVAVDPASESFAQDLVTALVEVGLMEEA</sequence>
<evidence type="ECO:0000313" key="3">
    <source>
        <dbReference type="Proteomes" id="UP001055940"/>
    </source>
</evidence>
<proteinExistence type="predicted"/>
<organism evidence="2 3">
    <name type="scientific">Nocardiopsis exhalans</name>
    <dbReference type="NCBI Taxonomy" id="163604"/>
    <lineage>
        <taxon>Bacteria</taxon>
        <taxon>Bacillati</taxon>
        <taxon>Actinomycetota</taxon>
        <taxon>Actinomycetes</taxon>
        <taxon>Streptosporangiales</taxon>
        <taxon>Nocardiopsidaceae</taxon>
        <taxon>Nocardiopsis</taxon>
    </lineage>
</organism>
<gene>
    <name evidence="2" type="ORF">NE857_09175</name>
</gene>
<keyword evidence="3" id="KW-1185">Reference proteome</keyword>
<dbReference type="RefSeq" id="WP_254422183.1">
    <property type="nucleotide sequence ID" value="NZ_BAAAJB010000005.1"/>
</dbReference>
<reference evidence="2" key="1">
    <citation type="submission" date="2022-06" db="EMBL/GenBank/DDBJ databases">
        <authorList>
            <person name="Ping M."/>
        </authorList>
    </citation>
    <scope>NUCLEOTIDE SEQUENCE</scope>
    <source>
        <strain evidence="2">JCM11759T</strain>
    </source>
</reference>